<evidence type="ECO:0000256" key="10">
    <source>
        <dbReference type="ARBA" id="ARBA00040899"/>
    </source>
</evidence>
<dbReference type="InterPro" id="IPR039505">
    <property type="entry name" value="DRC1/2_N"/>
</dbReference>
<keyword evidence="6" id="KW-0206">Cytoskeleton</keyword>
<keyword evidence="3" id="KW-0282">Flagellum</keyword>
<dbReference type="Proteomes" id="UP000824540">
    <property type="component" value="Unassembled WGS sequence"/>
</dbReference>
<evidence type="ECO:0000256" key="9">
    <source>
        <dbReference type="ARBA" id="ARBA00038424"/>
    </source>
</evidence>
<comment type="similarity">
    <text evidence="9">Belongs to the DRC2 family.</text>
</comment>
<dbReference type="PANTHER" id="PTHR21625">
    <property type="entry name" value="NYD-SP28 PROTEIN"/>
    <property type="match status" value="1"/>
</dbReference>
<dbReference type="AlphaFoldDB" id="A0A8T2PNW5"/>
<evidence type="ECO:0000313" key="16">
    <source>
        <dbReference type="EMBL" id="KAG9352968.1"/>
    </source>
</evidence>
<feature type="compositionally biased region" description="Basic residues" evidence="14">
    <location>
        <begin position="1"/>
        <end position="12"/>
    </location>
</feature>
<feature type="domain" description="Dynein regulatory complex protein 1/2 N-terminal" evidence="15">
    <location>
        <begin position="28"/>
        <end position="125"/>
    </location>
</feature>
<comment type="caution">
    <text evidence="16">The sequence shown here is derived from an EMBL/GenBank/DDBJ whole genome shotgun (WGS) entry which is preliminary data.</text>
</comment>
<evidence type="ECO:0000256" key="4">
    <source>
        <dbReference type="ARBA" id="ARBA00023054"/>
    </source>
</evidence>
<evidence type="ECO:0000256" key="1">
    <source>
        <dbReference type="ARBA" id="ARBA00004611"/>
    </source>
</evidence>
<gene>
    <name evidence="16" type="ORF">JZ751_017544</name>
</gene>
<reference evidence="16" key="1">
    <citation type="thesis" date="2021" institute="BYU ScholarsArchive" country="Provo, UT, USA">
        <title>Applications of and Algorithms for Genome Assembly and Genomic Analyses with an Emphasis on Marine Teleosts.</title>
        <authorList>
            <person name="Pickett B.D."/>
        </authorList>
    </citation>
    <scope>NUCLEOTIDE SEQUENCE</scope>
    <source>
        <strain evidence="16">HI-2016</strain>
    </source>
</reference>
<evidence type="ECO:0000256" key="2">
    <source>
        <dbReference type="ARBA" id="ARBA00022490"/>
    </source>
</evidence>
<accession>A0A8T2PNW5</accession>
<proteinExistence type="inferred from homology"/>
<dbReference type="PANTHER" id="PTHR21625:SF0">
    <property type="entry name" value="DYNEIN REGULATORY COMPLEX SUBUNIT 2"/>
    <property type="match status" value="1"/>
</dbReference>
<feature type="coiled-coil region" evidence="13">
    <location>
        <begin position="407"/>
        <end position="434"/>
    </location>
</feature>
<evidence type="ECO:0000256" key="12">
    <source>
        <dbReference type="ARBA" id="ARBA00045865"/>
    </source>
</evidence>
<keyword evidence="17" id="KW-1185">Reference proteome</keyword>
<keyword evidence="4 13" id="KW-0175">Coiled coil</keyword>
<name>A0A8T2PNW5_9TELE</name>
<keyword evidence="2" id="KW-0963">Cytoplasm</keyword>
<dbReference type="GO" id="GO:0005858">
    <property type="term" value="C:axonemal dynein complex"/>
    <property type="evidence" value="ECO:0007669"/>
    <property type="project" value="InterPro"/>
</dbReference>
<evidence type="ECO:0000256" key="11">
    <source>
        <dbReference type="ARBA" id="ARBA00041517"/>
    </source>
</evidence>
<evidence type="ECO:0000256" key="6">
    <source>
        <dbReference type="ARBA" id="ARBA00023212"/>
    </source>
</evidence>
<keyword evidence="5" id="KW-0969">Cilium</keyword>
<sequence>MGKKGKKKKGKGKSIPMTEEERELYLKQKALAEEEAAMKKQAMLTSFLKDKLQKEEQNSITNLHKLTDKWRIVFRHTCVDELRRDIAVLSHTFERVVGHKDSIIKFLVSDLQESKQQSARALCSYVQCVDQLLDRHRDRASTLEQQWDNMLEDIRSEFEKERNQIISQHEQECKYLEEVNFAIDQYYSEVLSEVRQDFQSTCVDLENKNTEERNTLRVQLEGEVEMLWMQVQHALRSYTETTEDQYITLGSMQAHDQQCTQEIDAHMKKLHKLQDSITALRSRLGCSRKDSTCATGGLRAVKEEVTLQGQQLKLQMCSSRIRDKTQLTSLIRHCNTTTKKIQAGERLLRVMEACRKMEKEREKVYICITQSTEEQILLNTLRLEPMSEEMVQNIEEVSVMEAFWEPYNTALKECQCLQLEQQRLTEQSRQLRTQLRLFLEGITVGDQVMRQRNPLLIVTSPPCRQHPREATSRISCSVSVAQLSL</sequence>
<dbReference type="GO" id="GO:0060285">
    <property type="term" value="P:cilium-dependent cell motility"/>
    <property type="evidence" value="ECO:0007669"/>
    <property type="project" value="TreeGrafter"/>
</dbReference>
<dbReference type="Pfam" id="PF14772">
    <property type="entry name" value="NYD-SP28"/>
    <property type="match status" value="1"/>
</dbReference>
<dbReference type="GO" id="GO:0003352">
    <property type="term" value="P:regulation of cilium movement"/>
    <property type="evidence" value="ECO:0007669"/>
    <property type="project" value="TreeGrafter"/>
</dbReference>
<dbReference type="GO" id="GO:0070286">
    <property type="term" value="P:axonemal dynein complex assembly"/>
    <property type="evidence" value="ECO:0007669"/>
    <property type="project" value="InterPro"/>
</dbReference>
<feature type="region of interest" description="Disordered" evidence="14">
    <location>
        <begin position="1"/>
        <end position="20"/>
    </location>
</feature>
<evidence type="ECO:0000256" key="8">
    <source>
        <dbReference type="ARBA" id="ARBA00037841"/>
    </source>
</evidence>
<dbReference type="EMBL" id="JAFBMS010000004">
    <property type="protein sequence ID" value="KAG9352968.1"/>
    <property type="molecule type" value="Genomic_DNA"/>
</dbReference>
<keyword evidence="7" id="KW-0966">Cell projection</keyword>
<evidence type="ECO:0000256" key="5">
    <source>
        <dbReference type="ARBA" id="ARBA00023069"/>
    </source>
</evidence>
<dbReference type="InterPro" id="IPR039750">
    <property type="entry name" value="DRC1/DRC2"/>
</dbReference>
<evidence type="ECO:0000256" key="3">
    <source>
        <dbReference type="ARBA" id="ARBA00022846"/>
    </source>
</evidence>
<organism evidence="16 17">
    <name type="scientific">Albula glossodonta</name>
    <name type="common">roundjaw bonefish</name>
    <dbReference type="NCBI Taxonomy" id="121402"/>
    <lineage>
        <taxon>Eukaryota</taxon>
        <taxon>Metazoa</taxon>
        <taxon>Chordata</taxon>
        <taxon>Craniata</taxon>
        <taxon>Vertebrata</taxon>
        <taxon>Euteleostomi</taxon>
        <taxon>Actinopterygii</taxon>
        <taxon>Neopterygii</taxon>
        <taxon>Teleostei</taxon>
        <taxon>Albuliformes</taxon>
        <taxon>Albulidae</taxon>
        <taxon>Albula</taxon>
    </lineage>
</organism>
<evidence type="ECO:0000259" key="15">
    <source>
        <dbReference type="Pfam" id="PF14772"/>
    </source>
</evidence>
<evidence type="ECO:0000313" key="17">
    <source>
        <dbReference type="Proteomes" id="UP000824540"/>
    </source>
</evidence>
<evidence type="ECO:0000256" key="14">
    <source>
        <dbReference type="SAM" id="MobiDB-lite"/>
    </source>
</evidence>
<protein>
    <recommendedName>
        <fullName evidence="10">Dynein regulatory complex subunit 2</fullName>
    </recommendedName>
    <alternativeName>
        <fullName evidence="11">Coiled-coil domain-containing protein 65</fullName>
    </alternativeName>
</protein>
<comment type="function">
    <text evidence="12">Component of the nexin-dynein regulatory complex (N-DRC), a key regulator of ciliary/flagellar motility which maintains the alignment and integrity of the distal axoneme and regulates microtubule sliding in motile axonemes. Plays a critical role in the assembly of N-DRC and also stabilizes the assembly of multiple inner dynein arms and radial spokes. Coassembles with DRC1 to form a central scaffold needed for assembly of the N-DRC and its attachment to the outer doublet microtubules.</text>
</comment>
<evidence type="ECO:0000256" key="13">
    <source>
        <dbReference type="SAM" id="Coils"/>
    </source>
</evidence>
<comment type="subcellular location">
    <subcellularLocation>
        <location evidence="1">Cytoplasm</location>
        <location evidence="1">Cytoskeleton</location>
        <location evidence="1">Flagellum axoneme</location>
    </subcellularLocation>
    <subcellularLocation>
        <location evidence="8">Cytoplasm</location>
        <location evidence="8">Cytoskeleton</location>
        <location evidence="8">Flagellum basal body</location>
    </subcellularLocation>
</comment>
<dbReference type="OrthoDB" id="7760980at2759"/>
<evidence type="ECO:0000256" key="7">
    <source>
        <dbReference type="ARBA" id="ARBA00023273"/>
    </source>
</evidence>